<name>A0A1T4NTI6_VIBCI</name>
<dbReference type="Pfam" id="PF00072">
    <property type="entry name" value="Response_reg"/>
    <property type="match status" value="1"/>
</dbReference>
<dbReference type="PANTHER" id="PTHR33121">
    <property type="entry name" value="CYCLIC DI-GMP PHOSPHODIESTERASE PDEF"/>
    <property type="match status" value="1"/>
</dbReference>
<dbReference type="InterPro" id="IPR035919">
    <property type="entry name" value="EAL_sf"/>
</dbReference>
<dbReference type="GO" id="GO:0000160">
    <property type="term" value="P:phosphorelay signal transduction system"/>
    <property type="evidence" value="ECO:0007669"/>
    <property type="project" value="InterPro"/>
</dbReference>
<evidence type="ECO:0000259" key="3">
    <source>
        <dbReference type="PROSITE" id="PS50883"/>
    </source>
</evidence>
<protein>
    <submittedName>
        <fullName evidence="4">EAL domain, c-di-GMP-specific phosphodiesterase class I (Or its enzymatically inactive variant)</fullName>
    </submittedName>
</protein>
<dbReference type="PANTHER" id="PTHR33121:SF70">
    <property type="entry name" value="SIGNALING PROTEIN YKOW"/>
    <property type="match status" value="1"/>
</dbReference>
<dbReference type="Gene3D" id="3.20.20.450">
    <property type="entry name" value="EAL domain"/>
    <property type="match status" value="1"/>
</dbReference>
<dbReference type="RefSeq" id="WP_078925854.1">
    <property type="nucleotide sequence ID" value="NZ_FUXB01000006.1"/>
</dbReference>
<evidence type="ECO:0000313" key="5">
    <source>
        <dbReference type="Proteomes" id="UP000190834"/>
    </source>
</evidence>
<dbReference type="Pfam" id="PF00563">
    <property type="entry name" value="EAL"/>
    <property type="match status" value="1"/>
</dbReference>
<feature type="domain" description="EAL" evidence="3">
    <location>
        <begin position="146"/>
        <end position="398"/>
    </location>
</feature>
<dbReference type="InterPro" id="IPR001789">
    <property type="entry name" value="Sig_transdc_resp-reg_receiver"/>
</dbReference>
<organism evidence="4 5">
    <name type="scientific">Vibrio cincinnatiensis DSM 19608</name>
    <dbReference type="NCBI Taxonomy" id="1123491"/>
    <lineage>
        <taxon>Bacteria</taxon>
        <taxon>Pseudomonadati</taxon>
        <taxon>Pseudomonadota</taxon>
        <taxon>Gammaproteobacteria</taxon>
        <taxon>Vibrionales</taxon>
        <taxon>Vibrionaceae</taxon>
        <taxon>Vibrio</taxon>
    </lineage>
</organism>
<dbReference type="Proteomes" id="UP000190834">
    <property type="component" value="Unassembled WGS sequence"/>
</dbReference>
<dbReference type="GeneID" id="70581703"/>
<dbReference type="Gene3D" id="3.40.50.2300">
    <property type="match status" value="1"/>
</dbReference>
<dbReference type="CDD" id="cd01948">
    <property type="entry name" value="EAL"/>
    <property type="match status" value="1"/>
</dbReference>
<dbReference type="SUPFAM" id="SSF52172">
    <property type="entry name" value="CheY-like"/>
    <property type="match status" value="1"/>
</dbReference>
<dbReference type="EMBL" id="FUXB01000006">
    <property type="protein sequence ID" value="SJZ82447.1"/>
    <property type="molecule type" value="Genomic_DNA"/>
</dbReference>
<dbReference type="AlphaFoldDB" id="A0A1T4NTI6"/>
<dbReference type="InterPro" id="IPR011006">
    <property type="entry name" value="CheY-like_superfamily"/>
</dbReference>
<feature type="domain" description="Response regulatory" evidence="2">
    <location>
        <begin position="5"/>
        <end position="127"/>
    </location>
</feature>
<evidence type="ECO:0000259" key="2">
    <source>
        <dbReference type="PROSITE" id="PS50110"/>
    </source>
</evidence>
<evidence type="ECO:0000313" key="4">
    <source>
        <dbReference type="EMBL" id="SJZ82447.1"/>
    </source>
</evidence>
<dbReference type="SMART" id="SM00052">
    <property type="entry name" value="EAL"/>
    <property type="match status" value="1"/>
</dbReference>
<dbReference type="OrthoDB" id="9812358at2"/>
<dbReference type="SMART" id="SM00448">
    <property type="entry name" value="REC"/>
    <property type="match status" value="1"/>
</dbReference>
<keyword evidence="1" id="KW-0597">Phosphoprotein</keyword>
<gene>
    <name evidence="4" type="ORF">SAMN02745782_01455</name>
</gene>
<dbReference type="PROSITE" id="PS50883">
    <property type="entry name" value="EAL"/>
    <property type="match status" value="1"/>
</dbReference>
<feature type="modified residue" description="4-aspartylphosphate" evidence="1">
    <location>
        <position position="56"/>
    </location>
</feature>
<dbReference type="GO" id="GO:0071111">
    <property type="term" value="F:cyclic-guanylate-specific phosphodiesterase activity"/>
    <property type="evidence" value="ECO:0007669"/>
    <property type="project" value="InterPro"/>
</dbReference>
<dbReference type="SUPFAM" id="SSF141868">
    <property type="entry name" value="EAL domain-like"/>
    <property type="match status" value="1"/>
</dbReference>
<accession>A0A1T4NTI6</accession>
<dbReference type="InterPro" id="IPR001633">
    <property type="entry name" value="EAL_dom"/>
</dbReference>
<evidence type="ECO:0000256" key="1">
    <source>
        <dbReference type="PROSITE-ProRule" id="PRU00169"/>
    </source>
</evidence>
<keyword evidence="5" id="KW-1185">Reference proteome</keyword>
<dbReference type="PROSITE" id="PS50110">
    <property type="entry name" value="RESPONSE_REGULATORY"/>
    <property type="match status" value="1"/>
</dbReference>
<sequence length="398" mass="45558">MNTVRILVLEDHELYRSVLEHNLKSLHCNNITSFSNTPDALDWLANNHSIDIVICDLMMPGQDGLSFLNESKKRGYQIHSVALFSTIEKELRDSVYKMIKSLGYQYLGDLDKTPSRYKLQSIIQRYKALKSQNIKKNKENLSFTPLKLQCQDFYNALLNQEFVAYFQPKYDICNNEMIGVEALARWNHPHLGTLNPSYFIHELIHHQLIDDMFLQIFQQGIQLQKKLYSKGEKLSISYNLDISQLNDSHVVYKISEIIAEYQVPANLITIEITESSLISALSTNLENLIRLRILGCQLAIDDFGVAYSSLARLSSLPFSQVKLDASFISNLATDPKLESIVSSVISLTKDLDMDLVIEGIETEQQLKLVKQLGCCYVQGFYFSKPLVQENLMTTYFNV</sequence>
<proteinExistence type="predicted"/>
<reference evidence="5" key="1">
    <citation type="submission" date="2017-02" db="EMBL/GenBank/DDBJ databases">
        <authorList>
            <person name="Varghese N."/>
            <person name="Submissions S."/>
        </authorList>
    </citation>
    <scope>NUCLEOTIDE SEQUENCE [LARGE SCALE GENOMIC DNA]</scope>
    <source>
        <strain evidence="5">DSM 19608</strain>
    </source>
</reference>
<dbReference type="STRING" id="1123491.SAMN02745782_01455"/>
<dbReference type="InterPro" id="IPR050706">
    <property type="entry name" value="Cyclic-di-GMP_PDE-like"/>
</dbReference>